<reference evidence="2 3" key="1">
    <citation type="journal article" date="2024" name="Plant Biotechnol. J.">
        <title>Dendrobium thyrsiflorum genome and its molecular insights into genes involved in important horticultural traits.</title>
        <authorList>
            <person name="Chen B."/>
            <person name="Wang J.Y."/>
            <person name="Zheng P.J."/>
            <person name="Li K.L."/>
            <person name="Liang Y.M."/>
            <person name="Chen X.F."/>
            <person name="Zhang C."/>
            <person name="Zhao X."/>
            <person name="He X."/>
            <person name="Zhang G.Q."/>
            <person name="Liu Z.J."/>
            <person name="Xu Q."/>
        </authorList>
    </citation>
    <scope>NUCLEOTIDE SEQUENCE [LARGE SCALE GENOMIC DNA]</scope>
    <source>
        <strain evidence="2">GZMU011</strain>
    </source>
</reference>
<protein>
    <submittedName>
        <fullName evidence="2">Uncharacterized protein</fullName>
    </submittedName>
</protein>
<dbReference type="Proteomes" id="UP001552299">
    <property type="component" value="Unassembled WGS sequence"/>
</dbReference>
<gene>
    <name evidence="2" type="ORF">M5K25_011778</name>
</gene>
<sequence>MFATDRQTAYTRSSPARWDGKPVRRLRRERDIHKYPLAGKRLRLFQTGTPEDPIHEIVLLRPVPINKHDPFVDNNSGPSRPLTKEIHQPEYKAYDEPDPPGLRESHVAVGVVLLSSTTVCDLLADIFNRFLSASLMSSDLFELSSLAGKSPPVIWLFSKLLSCPEAPDEPSTAALSEAIPSCSLGIRPHQQQLFQEGLQVHVLQIPEKKKNKLNSSIKFKAISSSSIPVLYAKTRLAIAPMTSGYWKNSKKVAHKYAKFTTGKTCKRIQRGQQEDSPDNY</sequence>
<keyword evidence="3" id="KW-1185">Reference proteome</keyword>
<dbReference type="EMBL" id="JANQDX010000009">
    <property type="protein sequence ID" value="KAL0919665.1"/>
    <property type="molecule type" value="Genomic_DNA"/>
</dbReference>
<accession>A0ABD0V420</accession>
<feature type="region of interest" description="Disordered" evidence="1">
    <location>
        <begin position="1"/>
        <end position="23"/>
    </location>
</feature>
<feature type="compositionally biased region" description="Polar residues" evidence="1">
    <location>
        <begin position="1"/>
        <end position="14"/>
    </location>
</feature>
<evidence type="ECO:0000256" key="1">
    <source>
        <dbReference type="SAM" id="MobiDB-lite"/>
    </source>
</evidence>
<name>A0ABD0V420_DENTH</name>
<evidence type="ECO:0000313" key="2">
    <source>
        <dbReference type="EMBL" id="KAL0919665.1"/>
    </source>
</evidence>
<proteinExistence type="predicted"/>
<evidence type="ECO:0000313" key="3">
    <source>
        <dbReference type="Proteomes" id="UP001552299"/>
    </source>
</evidence>
<organism evidence="2 3">
    <name type="scientific">Dendrobium thyrsiflorum</name>
    <name type="common">Pinecone-like raceme dendrobium</name>
    <name type="synonym">Orchid</name>
    <dbReference type="NCBI Taxonomy" id="117978"/>
    <lineage>
        <taxon>Eukaryota</taxon>
        <taxon>Viridiplantae</taxon>
        <taxon>Streptophyta</taxon>
        <taxon>Embryophyta</taxon>
        <taxon>Tracheophyta</taxon>
        <taxon>Spermatophyta</taxon>
        <taxon>Magnoliopsida</taxon>
        <taxon>Liliopsida</taxon>
        <taxon>Asparagales</taxon>
        <taxon>Orchidaceae</taxon>
        <taxon>Epidendroideae</taxon>
        <taxon>Malaxideae</taxon>
        <taxon>Dendrobiinae</taxon>
        <taxon>Dendrobium</taxon>
    </lineage>
</organism>
<dbReference type="AlphaFoldDB" id="A0ABD0V420"/>
<comment type="caution">
    <text evidence="2">The sequence shown here is derived from an EMBL/GenBank/DDBJ whole genome shotgun (WGS) entry which is preliminary data.</text>
</comment>